<dbReference type="OrthoDB" id="5835829at2759"/>
<evidence type="ECO:0000256" key="3">
    <source>
        <dbReference type="RuleBase" id="RU003718"/>
    </source>
</evidence>
<reference evidence="5" key="1">
    <citation type="submission" date="2021-03" db="EMBL/GenBank/DDBJ databases">
        <authorList>
            <person name="Li Z."/>
            <person name="Yang C."/>
        </authorList>
    </citation>
    <scope>NUCLEOTIDE SEQUENCE</scope>
    <source>
        <strain evidence="5">Dzin_1.0</strain>
        <tissue evidence="5">Leaf</tissue>
    </source>
</reference>
<name>A0A9D5CMW9_9LILI</name>
<comment type="similarity">
    <text evidence="1 3">Belongs to the UDP-glycosyltransferase family.</text>
</comment>
<comment type="caution">
    <text evidence="5">The sequence shown here is derived from an EMBL/GenBank/DDBJ whole genome shotgun (WGS) entry which is preliminary data.</text>
</comment>
<reference evidence="5" key="2">
    <citation type="journal article" date="2022" name="Hortic Res">
        <title>The genome of Dioscorea zingiberensis sheds light on the biosynthesis, origin and evolution of the medicinally important diosgenin saponins.</title>
        <authorList>
            <person name="Li Y."/>
            <person name="Tan C."/>
            <person name="Li Z."/>
            <person name="Guo J."/>
            <person name="Li S."/>
            <person name="Chen X."/>
            <person name="Wang C."/>
            <person name="Dai X."/>
            <person name="Yang H."/>
            <person name="Song W."/>
            <person name="Hou L."/>
            <person name="Xu J."/>
            <person name="Tong Z."/>
            <person name="Xu A."/>
            <person name="Yuan X."/>
            <person name="Wang W."/>
            <person name="Yang Q."/>
            <person name="Chen L."/>
            <person name="Sun Z."/>
            <person name="Wang K."/>
            <person name="Pan B."/>
            <person name="Chen J."/>
            <person name="Bao Y."/>
            <person name="Liu F."/>
            <person name="Qi X."/>
            <person name="Gang D.R."/>
            <person name="Wen J."/>
            <person name="Li J."/>
        </authorList>
    </citation>
    <scope>NUCLEOTIDE SEQUENCE</scope>
    <source>
        <strain evidence="5">Dzin_1.0</strain>
    </source>
</reference>
<sequence length="485" mass="54526">MGSISREKPHAVCIPIPAQGHINAMMQLAKLLHLHGFHITFIHSEFNYNRILKSRGPSSLEGLPDFRFETIPDGLPPSDENIPQDVKEVCQSTQEHCDIPFRDLVVKLNDVSSEVPPVTCIISDIVTKFTLPTSKEFNIPNIFFCSLSACGFWGFFNYQQLMDRGLVPFKSEDDLTNGYLNKEVDWIPGFKNMRIRDIPSFIRTTDPQDFWFKFLKDETQSAMNATAIIFNTFEDLEKEVLETMSPVLPPIYSVGPLSLMLKEMPTSPLESAGSNLWKENPGCIEWLEGKMPGSVVYVNFGSIAVMSNKQLVEFAWGLANSGHDFMWVIRSDLVKGESGVLPKEFLNEICGESGRGFLASWCPQEKVLLHPSVGGFLTHCGWNSTMESICAGVPMICWPFFADQQTNCHYACTVWGNGMEIENNVKRDEVEGMIRELMEGEKGKEMKKRALEWKRLAASASKQDGSSLTNLKKVIDEVLIPAKSM</sequence>
<dbReference type="GO" id="GO:0080044">
    <property type="term" value="F:quercetin 7-O-glucosyltransferase activity"/>
    <property type="evidence" value="ECO:0007669"/>
    <property type="project" value="TreeGrafter"/>
</dbReference>
<organism evidence="5 6">
    <name type="scientific">Dioscorea zingiberensis</name>
    <dbReference type="NCBI Taxonomy" id="325984"/>
    <lineage>
        <taxon>Eukaryota</taxon>
        <taxon>Viridiplantae</taxon>
        <taxon>Streptophyta</taxon>
        <taxon>Embryophyta</taxon>
        <taxon>Tracheophyta</taxon>
        <taxon>Spermatophyta</taxon>
        <taxon>Magnoliopsida</taxon>
        <taxon>Liliopsida</taxon>
        <taxon>Dioscoreales</taxon>
        <taxon>Dioscoreaceae</taxon>
        <taxon>Dioscorea</taxon>
    </lineage>
</organism>
<dbReference type="PROSITE" id="PS00375">
    <property type="entry name" value="UDPGT"/>
    <property type="match status" value="1"/>
</dbReference>
<accession>A0A9D5CMW9</accession>
<dbReference type="PANTHER" id="PTHR11926:SF774">
    <property type="entry name" value="UDP-GLYCOSYLTRANSFERASE 85A1-RELATED"/>
    <property type="match status" value="1"/>
</dbReference>
<dbReference type="EMBL" id="JAGGNH010000004">
    <property type="protein sequence ID" value="KAJ0974980.1"/>
    <property type="molecule type" value="Genomic_DNA"/>
</dbReference>
<dbReference type="FunFam" id="3.40.50.2000:FF:000027">
    <property type="entry name" value="Glycosyltransferase"/>
    <property type="match status" value="1"/>
</dbReference>
<dbReference type="CDD" id="cd03784">
    <property type="entry name" value="GT1_Gtf-like"/>
    <property type="match status" value="1"/>
</dbReference>
<dbReference type="PANTHER" id="PTHR11926">
    <property type="entry name" value="GLUCOSYL/GLUCURONOSYL TRANSFERASES"/>
    <property type="match status" value="1"/>
</dbReference>
<dbReference type="SUPFAM" id="SSF53756">
    <property type="entry name" value="UDP-Glycosyltransferase/glycogen phosphorylase"/>
    <property type="match status" value="1"/>
</dbReference>
<protein>
    <recommendedName>
        <fullName evidence="4">Glycosyltransferase</fullName>
        <ecNumber evidence="4">2.4.1.-</ecNumber>
    </recommendedName>
</protein>
<keyword evidence="2 3" id="KW-0808">Transferase</keyword>
<dbReference type="EC" id="2.4.1.-" evidence="4"/>
<dbReference type="InterPro" id="IPR035595">
    <property type="entry name" value="UDP_glycos_trans_CS"/>
</dbReference>
<evidence type="ECO:0000256" key="2">
    <source>
        <dbReference type="ARBA" id="ARBA00022679"/>
    </source>
</evidence>
<dbReference type="AlphaFoldDB" id="A0A9D5CMW9"/>
<dbReference type="InterPro" id="IPR002213">
    <property type="entry name" value="UDP_glucos_trans"/>
</dbReference>
<gene>
    <name evidence="5" type="ORF">J5N97_016945</name>
</gene>
<evidence type="ECO:0000256" key="4">
    <source>
        <dbReference type="RuleBase" id="RU362057"/>
    </source>
</evidence>
<dbReference type="FunFam" id="3.40.50.2000:FF:000055">
    <property type="entry name" value="Glycosyltransferase"/>
    <property type="match status" value="1"/>
</dbReference>
<keyword evidence="3" id="KW-0328">Glycosyltransferase</keyword>
<evidence type="ECO:0000313" key="5">
    <source>
        <dbReference type="EMBL" id="KAJ0974980.1"/>
    </source>
</evidence>
<evidence type="ECO:0000256" key="1">
    <source>
        <dbReference type="ARBA" id="ARBA00009995"/>
    </source>
</evidence>
<dbReference type="Proteomes" id="UP001085076">
    <property type="component" value="Miscellaneous, Linkage group lg04"/>
</dbReference>
<proteinExistence type="inferred from homology"/>
<evidence type="ECO:0000313" key="6">
    <source>
        <dbReference type="Proteomes" id="UP001085076"/>
    </source>
</evidence>
<dbReference type="GO" id="GO:0080043">
    <property type="term" value="F:quercetin 3-O-glucosyltransferase activity"/>
    <property type="evidence" value="ECO:0007669"/>
    <property type="project" value="TreeGrafter"/>
</dbReference>
<dbReference type="Pfam" id="PF00201">
    <property type="entry name" value="UDPGT"/>
    <property type="match status" value="1"/>
</dbReference>
<dbReference type="Gene3D" id="3.40.50.2000">
    <property type="entry name" value="Glycogen Phosphorylase B"/>
    <property type="match status" value="2"/>
</dbReference>
<keyword evidence="6" id="KW-1185">Reference proteome</keyword>